<dbReference type="Proteomes" id="UP001066276">
    <property type="component" value="Chromosome 10"/>
</dbReference>
<reference evidence="1" key="1">
    <citation type="journal article" date="2022" name="bioRxiv">
        <title>Sequencing and chromosome-scale assembly of the giantPleurodeles waltlgenome.</title>
        <authorList>
            <person name="Brown T."/>
            <person name="Elewa A."/>
            <person name="Iarovenko S."/>
            <person name="Subramanian E."/>
            <person name="Araus A.J."/>
            <person name="Petzold A."/>
            <person name="Susuki M."/>
            <person name="Suzuki K.-i.T."/>
            <person name="Hayashi T."/>
            <person name="Toyoda A."/>
            <person name="Oliveira C."/>
            <person name="Osipova E."/>
            <person name="Leigh N.D."/>
            <person name="Simon A."/>
            <person name="Yun M.H."/>
        </authorList>
    </citation>
    <scope>NUCLEOTIDE SEQUENCE</scope>
    <source>
        <strain evidence="1">20211129_DDA</strain>
        <tissue evidence="1">Liver</tissue>
    </source>
</reference>
<evidence type="ECO:0000313" key="1">
    <source>
        <dbReference type="EMBL" id="KAJ1095396.1"/>
    </source>
</evidence>
<feature type="non-terminal residue" evidence="1">
    <location>
        <position position="1"/>
    </location>
</feature>
<dbReference type="EMBL" id="JANPWB010000014">
    <property type="protein sequence ID" value="KAJ1095396.1"/>
    <property type="molecule type" value="Genomic_DNA"/>
</dbReference>
<sequence length="57" mass="6028">PRAPYLPPCPFSCGLMLRACGCPVPFICLPAPFGCGLVRLACVCPMPPICLPANLRL</sequence>
<comment type="caution">
    <text evidence="1">The sequence shown here is derived from an EMBL/GenBank/DDBJ whole genome shotgun (WGS) entry which is preliminary data.</text>
</comment>
<dbReference type="AlphaFoldDB" id="A0AAV7LVV7"/>
<organism evidence="1 2">
    <name type="scientific">Pleurodeles waltl</name>
    <name type="common">Iberian ribbed newt</name>
    <dbReference type="NCBI Taxonomy" id="8319"/>
    <lineage>
        <taxon>Eukaryota</taxon>
        <taxon>Metazoa</taxon>
        <taxon>Chordata</taxon>
        <taxon>Craniata</taxon>
        <taxon>Vertebrata</taxon>
        <taxon>Euteleostomi</taxon>
        <taxon>Amphibia</taxon>
        <taxon>Batrachia</taxon>
        <taxon>Caudata</taxon>
        <taxon>Salamandroidea</taxon>
        <taxon>Salamandridae</taxon>
        <taxon>Pleurodelinae</taxon>
        <taxon>Pleurodeles</taxon>
    </lineage>
</organism>
<proteinExistence type="predicted"/>
<protein>
    <submittedName>
        <fullName evidence="1">Uncharacterized protein</fullName>
    </submittedName>
</protein>
<evidence type="ECO:0000313" key="2">
    <source>
        <dbReference type="Proteomes" id="UP001066276"/>
    </source>
</evidence>
<accession>A0AAV7LVV7</accession>
<name>A0AAV7LVV7_PLEWA</name>
<keyword evidence="2" id="KW-1185">Reference proteome</keyword>
<feature type="non-terminal residue" evidence="1">
    <location>
        <position position="57"/>
    </location>
</feature>
<gene>
    <name evidence="1" type="ORF">NDU88_000561</name>
</gene>